<dbReference type="Proteomes" id="UP000789739">
    <property type="component" value="Unassembled WGS sequence"/>
</dbReference>
<dbReference type="InterPro" id="IPR041805">
    <property type="entry name" value="ASMase/PPN1_MPP"/>
</dbReference>
<dbReference type="PANTHER" id="PTHR10340:SF34">
    <property type="entry name" value="SPHINGOMYELIN PHOSPHODIESTERASE"/>
    <property type="match status" value="1"/>
</dbReference>
<evidence type="ECO:0000256" key="8">
    <source>
        <dbReference type="ARBA" id="ARBA00022833"/>
    </source>
</evidence>
<dbReference type="InterPro" id="IPR029052">
    <property type="entry name" value="Metallo-depent_PP-like"/>
</dbReference>
<dbReference type="Gene3D" id="3.60.21.10">
    <property type="match status" value="1"/>
</dbReference>
<dbReference type="InterPro" id="IPR004843">
    <property type="entry name" value="Calcineurin-like_PHP"/>
</dbReference>
<keyword evidence="10" id="KW-0325">Glycoprotein</keyword>
<dbReference type="EMBL" id="CAJVPI010001100">
    <property type="protein sequence ID" value="CAG8594452.1"/>
    <property type="molecule type" value="Genomic_DNA"/>
</dbReference>
<keyword evidence="11" id="KW-0326">Glycosidase</keyword>
<dbReference type="InterPro" id="IPR045473">
    <property type="entry name" value="ASM_C"/>
</dbReference>
<comment type="caution">
    <text evidence="14">The sequence shown here is derived from an EMBL/GenBank/DDBJ whole genome shotgun (WGS) entry which is preliminary data.</text>
</comment>
<reference evidence="14" key="1">
    <citation type="submission" date="2021-06" db="EMBL/GenBank/DDBJ databases">
        <authorList>
            <person name="Kallberg Y."/>
            <person name="Tangrot J."/>
            <person name="Rosling A."/>
        </authorList>
    </citation>
    <scope>NUCLEOTIDE SEQUENCE</scope>
    <source>
        <strain evidence="14">BR232B</strain>
    </source>
</reference>
<evidence type="ECO:0000313" key="15">
    <source>
        <dbReference type="Proteomes" id="UP000789739"/>
    </source>
</evidence>
<dbReference type="GO" id="GO:0005615">
    <property type="term" value="C:extracellular space"/>
    <property type="evidence" value="ECO:0007669"/>
    <property type="project" value="TreeGrafter"/>
</dbReference>
<dbReference type="GO" id="GO:0016020">
    <property type="term" value="C:membrane"/>
    <property type="evidence" value="ECO:0007669"/>
    <property type="project" value="GOC"/>
</dbReference>
<dbReference type="GO" id="GO:0008081">
    <property type="term" value="F:phosphoric diester hydrolase activity"/>
    <property type="evidence" value="ECO:0007669"/>
    <property type="project" value="TreeGrafter"/>
</dbReference>
<dbReference type="InterPro" id="IPR008139">
    <property type="entry name" value="SaposinB_dom"/>
</dbReference>
<keyword evidence="9" id="KW-1015">Disulfide bond</keyword>
<dbReference type="SMART" id="SM00741">
    <property type="entry name" value="SapB"/>
    <property type="match status" value="1"/>
</dbReference>
<evidence type="ECO:0000256" key="2">
    <source>
        <dbReference type="ARBA" id="ARBA00004613"/>
    </source>
</evidence>
<evidence type="ECO:0000256" key="3">
    <source>
        <dbReference type="ARBA" id="ARBA00008234"/>
    </source>
</evidence>
<keyword evidence="5" id="KW-0479">Metal-binding</keyword>
<dbReference type="PANTHER" id="PTHR10340">
    <property type="entry name" value="SPHINGOMYELIN PHOSPHODIESTERASE"/>
    <property type="match status" value="1"/>
</dbReference>
<dbReference type="Gene3D" id="1.10.225.10">
    <property type="entry name" value="Saposin-like"/>
    <property type="match status" value="1"/>
</dbReference>
<proteinExistence type="inferred from homology"/>
<dbReference type="GO" id="GO:0046513">
    <property type="term" value="P:ceramide biosynthetic process"/>
    <property type="evidence" value="ECO:0007669"/>
    <property type="project" value="UniProtKB-ARBA"/>
</dbReference>
<gene>
    <name evidence="14" type="ORF">PBRASI_LOCUS7302</name>
</gene>
<dbReference type="SUPFAM" id="SSF56300">
    <property type="entry name" value="Metallo-dependent phosphatases"/>
    <property type="match status" value="1"/>
</dbReference>
<dbReference type="GO" id="GO:0016798">
    <property type="term" value="F:hydrolase activity, acting on glycosyl bonds"/>
    <property type="evidence" value="ECO:0007669"/>
    <property type="project" value="UniProtKB-KW"/>
</dbReference>
<evidence type="ECO:0000259" key="13">
    <source>
        <dbReference type="PROSITE" id="PS50015"/>
    </source>
</evidence>
<keyword evidence="8" id="KW-0862">Zinc</keyword>
<keyword evidence="4" id="KW-0964">Secreted</keyword>
<comment type="cofactor">
    <cofactor evidence="1">
        <name>Zn(2+)</name>
        <dbReference type="ChEBI" id="CHEBI:29105"/>
    </cofactor>
</comment>
<feature type="domain" description="Saposin B-type" evidence="13">
    <location>
        <begin position="90"/>
        <end position="170"/>
    </location>
</feature>
<feature type="region of interest" description="Disordered" evidence="12">
    <location>
        <begin position="172"/>
        <end position="192"/>
    </location>
</feature>
<evidence type="ECO:0000313" key="14">
    <source>
        <dbReference type="EMBL" id="CAG8594452.1"/>
    </source>
</evidence>
<dbReference type="AlphaFoldDB" id="A0A9N9C8I0"/>
<organism evidence="14 15">
    <name type="scientific">Paraglomus brasilianum</name>
    <dbReference type="NCBI Taxonomy" id="144538"/>
    <lineage>
        <taxon>Eukaryota</taxon>
        <taxon>Fungi</taxon>
        <taxon>Fungi incertae sedis</taxon>
        <taxon>Mucoromycota</taxon>
        <taxon>Glomeromycotina</taxon>
        <taxon>Glomeromycetes</taxon>
        <taxon>Paraglomerales</taxon>
        <taxon>Paraglomeraceae</taxon>
        <taxon>Paraglomus</taxon>
    </lineage>
</organism>
<keyword evidence="6" id="KW-0732">Signal</keyword>
<comment type="subcellular location">
    <subcellularLocation>
        <location evidence="2">Secreted</location>
    </subcellularLocation>
</comment>
<evidence type="ECO:0000256" key="1">
    <source>
        <dbReference type="ARBA" id="ARBA00001947"/>
    </source>
</evidence>
<dbReference type="SUPFAM" id="SSF47862">
    <property type="entry name" value="Saposin"/>
    <property type="match status" value="1"/>
</dbReference>
<dbReference type="PROSITE" id="PS50015">
    <property type="entry name" value="SAP_B"/>
    <property type="match status" value="1"/>
</dbReference>
<evidence type="ECO:0000256" key="7">
    <source>
        <dbReference type="ARBA" id="ARBA00022801"/>
    </source>
</evidence>
<dbReference type="OrthoDB" id="282973at2759"/>
<evidence type="ECO:0000256" key="9">
    <source>
        <dbReference type="ARBA" id="ARBA00023157"/>
    </source>
</evidence>
<dbReference type="InterPro" id="IPR011001">
    <property type="entry name" value="Saposin-like"/>
</dbReference>
<evidence type="ECO:0000256" key="5">
    <source>
        <dbReference type="ARBA" id="ARBA00022723"/>
    </source>
</evidence>
<sequence>MGAAFKLLAICFLVFATSYLVIFLNGPRLLSLWGPAQIFAYRFFELSGHSQGRQPPLEINTPISLQQAYYDEILPNISITAVSGSELETAGLGCSICKKLAQFVHDGLQKNITEAAIMKIATPICVGFEKLRVCKELIPKFTPWVITVLANSVFLPENMCAKAHFCQPADKPDTPDAVPLPDRSTSQQNIPRSKPNVLFDAKHLTKKEDDDRLWVVHLSDWHYDPEYTEGYDSECGEPVCCRPPNRFDHHAKHPAGKWGDYRCDVPKILIENLLESLPSIVPKIDYIFSTGDLPPHDVWAETPSSIKNTTVDTFSVWKKFLSKAPFFPVIGNHEAAPVNSFPTSSMTVSSISWLYNILADQWGLWLNKDVENSIRETGFYSVRLPKDNLRLIGLNTNFWYKLNWWMIIKPLEEWDPEWQLTKVVGELTDAEALGEKVWILGHMSPSDLDAFPMYSIYWSQIVSRFNNTIAGQFYGHAHWDEYNLMYDGSYYETEDGKQRVPPATGVAYVAPSVTTFKNMNPAFRLYEINKKTKEIMNHYTYYLDVEEANRLDKPTWKLLYDAKTAYSMADLSPQSWHDLSERFLSDDNLYDTFRTHASRMHSTQQYPFCHFYENAEECRTRFVCKLRASTSKNGGPYSRHPLCKSQKWLPGLPDDWRKSVPDEISIKVDVDKFMKSDPTEMKLNSIEEIKLLDVGATDDNDDGVKLTNLPNFIVKMVLRLVEGGDEAVCR</sequence>
<evidence type="ECO:0000256" key="4">
    <source>
        <dbReference type="ARBA" id="ARBA00022525"/>
    </source>
</evidence>
<dbReference type="Pfam" id="PF00149">
    <property type="entry name" value="Metallophos"/>
    <property type="match status" value="1"/>
</dbReference>
<keyword evidence="7" id="KW-0378">Hydrolase</keyword>
<evidence type="ECO:0000256" key="10">
    <source>
        <dbReference type="ARBA" id="ARBA00023180"/>
    </source>
</evidence>
<evidence type="ECO:0000256" key="12">
    <source>
        <dbReference type="SAM" id="MobiDB-lite"/>
    </source>
</evidence>
<accession>A0A9N9C8I0</accession>
<keyword evidence="15" id="KW-1185">Reference proteome</keyword>
<name>A0A9N9C8I0_9GLOM</name>
<protein>
    <submittedName>
        <fullName evidence="14">3062_t:CDS:1</fullName>
    </submittedName>
</protein>
<dbReference type="GO" id="GO:0046872">
    <property type="term" value="F:metal ion binding"/>
    <property type="evidence" value="ECO:0007669"/>
    <property type="project" value="UniProtKB-KW"/>
</dbReference>
<dbReference type="Pfam" id="PF19272">
    <property type="entry name" value="ASMase_C"/>
    <property type="match status" value="1"/>
</dbReference>
<comment type="similarity">
    <text evidence="3">Belongs to the acid sphingomyelinase family.</text>
</comment>
<evidence type="ECO:0000256" key="11">
    <source>
        <dbReference type="ARBA" id="ARBA00023295"/>
    </source>
</evidence>
<dbReference type="CDD" id="cd00842">
    <property type="entry name" value="MPP_ASMase"/>
    <property type="match status" value="1"/>
</dbReference>
<evidence type="ECO:0000256" key="6">
    <source>
        <dbReference type="ARBA" id="ARBA00022729"/>
    </source>
</evidence>